<dbReference type="PANTHER" id="PTHR11142">
    <property type="entry name" value="PSEUDOURIDYLATE SYNTHASE"/>
    <property type="match status" value="1"/>
</dbReference>
<dbReference type="InterPro" id="IPR001406">
    <property type="entry name" value="PsdUridine_synth_TruA"/>
</dbReference>
<evidence type="ECO:0000256" key="4">
    <source>
        <dbReference type="RuleBase" id="RU003792"/>
    </source>
</evidence>
<dbReference type="Gramene" id="HORVU.MOREX.r3.5HG0449120.1">
    <property type="protein sequence ID" value="HORVU.MOREX.r3.5HG0449120.1"/>
    <property type="gene ID" value="HORVU.MOREX.r3.5HG0449120"/>
</dbReference>
<name>A0A8I6XYK0_HORVV</name>
<dbReference type="GO" id="GO:0160147">
    <property type="term" value="F:tRNA pseudouridine(38-40) synthase activity"/>
    <property type="evidence" value="ECO:0007669"/>
    <property type="project" value="UniProtKB-EC"/>
</dbReference>
<keyword evidence="3 4" id="KW-0413">Isomerase</keyword>
<evidence type="ECO:0000256" key="1">
    <source>
        <dbReference type="ARBA" id="ARBA00009375"/>
    </source>
</evidence>
<protein>
    <recommendedName>
        <fullName evidence="4">tRNA pseudouridine synthase</fullName>
        <ecNumber evidence="4">5.4.99.12</ecNumber>
    </recommendedName>
</protein>
<dbReference type="EnsemblPlants" id="HORVU.MOREX.r3.5HG0449120.1">
    <property type="protein sequence ID" value="HORVU.MOREX.r3.5HG0449120.1"/>
    <property type="gene ID" value="HORVU.MOREX.r3.5HG0449120"/>
</dbReference>
<dbReference type="PANTHER" id="PTHR11142:SF0">
    <property type="entry name" value="TRNA PSEUDOURIDINE SYNTHASE-LIKE 1"/>
    <property type="match status" value="1"/>
</dbReference>
<keyword evidence="2 4" id="KW-0819">tRNA processing</keyword>
<reference evidence="7" key="3">
    <citation type="submission" date="2022-01" db="UniProtKB">
        <authorList>
            <consortium name="EnsemblPlants"/>
        </authorList>
    </citation>
    <scope>IDENTIFICATION</scope>
    <source>
        <strain evidence="7">subsp. vulgare</strain>
    </source>
</reference>
<comment type="similarity">
    <text evidence="1 4">Belongs to the tRNA pseudouridine synthase TruA family.</text>
</comment>
<evidence type="ECO:0000256" key="3">
    <source>
        <dbReference type="ARBA" id="ARBA00023235"/>
    </source>
</evidence>
<evidence type="ECO:0000313" key="7">
    <source>
        <dbReference type="EnsemblPlants" id="HORVU.MOREX.r3.5HG0449120.1"/>
    </source>
</evidence>
<dbReference type="InterPro" id="IPR020097">
    <property type="entry name" value="PsdUridine_synth_TruA_a/b_dom"/>
</dbReference>
<dbReference type="SMR" id="A0A8I6XYK0"/>
<dbReference type="Proteomes" id="UP000011116">
    <property type="component" value="Chromosome 5H"/>
</dbReference>
<dbReference type="AlphaFoldDB" id="A0A8I6XYK0"/>
<dbReference type="GO" id="GO:0031119">
    <property type="term" value="P:tRNA pseudouridine synthesis"/>
    <property type="evidence" value="ECO:0000318"/>
    <property type="project" value="GO_Central"/>
</dbReference>
<dbReference type="GO" id="GO:0003723">
    <property type="term" value="F:RNA binding"/>
    <property type="evidence" value="ECO:0007669"/>
    <property type="project" value="InterPro"/>
</dbReference>
<organism evidence="7 8">
    <name type="scientific">Hordeum vulgare subsp. vulgare</name>
    <name type="common">Domesticated barley</name>
    <dbReference type="NCBI Taxonomy" id="112509"/>
    <lineage>
        <taxon>Eukaryota</taxon>
        <taxon>Viridiplantae</taxon>
        <taxon>Streptophyta</taxon>
        <taxon>Embryophyta</taxon>
        <taxon>Tracheophyta</taxon>
        <taxon>Spermatophyta</taxon>
        <taxon>Magnoliopsida</taxon>
        <taxon>Liliopsida</taxon>
        <taxon>Poales</taxon>
        <taxon>Poaceae</taxon>
        <taxon>BOP clade</taxon>
        <taxon>Pooideae</taxon>
        <taxon>Triticodae</taxon>
        <taxon>Triticeae</taxon>
        <taxon>Hordeinae</taxon>
        <taxon>Hordeum</taxon>
    </lineage>
</organism>
<evidence type="ECO:0000256" key="5">
    <source>
        <dbReference type="SAM" id="MobiDB-lite"/>
    </source>
</evidence>
<feature type="compositionally biased region" description="Polar residues" evidence="5">
    <location>
        <begin position="65"/>
        <end position="75"/>
    </location>
</feature>
<keyword evidence="8" id="KW-1185">Reference proteome</keyword>
<dbReference type="EC" id="5.4.99.12" evidence="4"/>
<feature type="domain" description="Pseudouridine synthase I TruA alpha/beta" evidence="6">
    <location>
        <begin position="258"/>
        <end position="420"/>
    </location>
</feature>
<dbReference type="InterPro" id="IPR020095">
    <property type="entry name" value="PsdUridine_synth_TruA_C"/>
</dbReference>
<dbReference type="CDD" id="cd02570">
    <property type="entry name" value="PseudoU_synth_EcTruA"/>
    <property type="match status" value="1"/>
</dbReference>
<feature type="domain" description="Pseudouridine synthase I TruA alpha/beta" evidence="6">
    <location>
        <begin position="107"/>
        <end position="185"/>
    </location>
</feature>
<dbReference type="InterPro" id="IPR020103">
    <property type="entry name" value="PsdUridine_synth_cat_dom_sf"/>
</dbReference>
<proteinExistence type="inferred from homology"/>
<reference evidence="8" key="1">
    <citation type="journal article" date="2012" name="Nature">
        <title>A physical, genetic and functional sequence assembly of the barley genome.</title>
        <authorList>
            <consortium name="The International Barley Genome Sequencing Consortium"/>
            <person name="Mayer K.F."/>
            <person name="Waugh R."/>
            <person name="Brown J.W."/>
            <person name="Schulman A."/>
            <person name="Langridge P."/>
            <person name="Platzer M."/>
            <person name="Fincher G.B."/>
            <person name="Muehlbauer G.J."/>
            <person name="Sato K."/>
            <person name="Close T.J."/>
            <person name="Wise R.P."/>
            <person name="Stein N."/>
        </authorList>
    </citation>
    <scope>NUCLEOTIDE SEQUENCE [LARGE SCALE GENOMIC DNA]</scope>
    <source>
        <strain evidence="8">cv. Morex</strain>
    </source>
</reference>
<dbReference type="Gene3D" id="3.30.70.660">
    <property type="entry name" value="Pseudouridine synthase I, catalytic domain, C-terminal subdomain"/>
    <property type="match status" value="1"/>
</dbReference>
<dbReference type="FunFam" id="3.30.70.580:FF:000008">
    <property type="entry name" value="tRNA pseudouridine synthase A"/>
    <property type="match status" value="1"/>
</dbReference>
<sequence>MKPAEFVFKKKTTLQTEERSPLSKPSLAIPYATRAMSAASSDSAKIATASRRPFDPSLADPSRPSKLQRSSQSDISPADAEGGEEAGAESEAMAGARLYRAQRYLVAVEYDGTRFSGSQQQPNQRTVVGVLEEAFHKFIGQPVSIFCSSRTDAGVHALSNVCHVDVERISKRKPGEVLPPHDPEVVKCAVNHFLHKNEGDIMVTDVRCVAPDFHARYKALERTYHYRLLSGPERPSIFEKNSAWHIPEDLNIQAMKKACNILVGHHDFSSFRAFGCQAKSPVRTLDELTVTEVFPVMFFPSSLERSEMESPDGSLVYSRASSLMGSSGEGSDVSSTSGKSACENGQEFGKRLRHRCFVVTARAQSFLYHQVRLMVGLLKAVGIGDLTTADVERILDAKTMTAAPPMAPAYGLYLDNVKYDPIV</sequence>
<dbReference type="InterPro" id="IPR020094">
    <property type="entry name" value="TruA/RsuA/RluB/E/F_N"/>
</dbReference>
<comment type="catalytic activity">
    <reaction evidence="4">
        <text>uridine(38/39/40) in tRNA = pseudouridine(38/39/40) in tRNA</text>
        <dbReference type="Rhea" id="RHEA:22376"/>
        <dbReference type="Rhea" id="RHEA-COMP:10085"/>
        <dbReference type="Rhea" id="RHEA-COMP:10087"/>
        <dbReference type="ChEBI" id="CHEBI:65314"/>
        <dbReference type="ChEBI" id="CHEBI:65315"/>
        <dbReference type="EC" id="5.4.99.12"/>
    </reaction>
</comment>
<evidence type="ECO:0000313" key="8">
    <source>
        <dbReference type="Proteomes" id="UP000011116"/>
    </source>
</evidence>
<dbReference type="Gene3D" id="3.30.70.580">
    <property type="entry name" value="Pseudouridine synthase I, catalytic domain, N-terminal subdomain"/>
    <property type="match status" value="1"/>
</dbReference>
<dbReference type="Gramene" id="HORVU.MOREX.r2.5HG0372010.1">
    <property type="protein sequence ID" value="HORVU.MOREX.r2.5HG0372010.1"/>
    <property type="gene ID" value="HORVU.MOREX.r2.5HG0372010"/>
</dbReference>
<feature type="region of interest" description="Disordered" evidence="5">
    <location>
        <begin position="1"/>
        <end position="89"/>
    </location>
</feature>
<accession>A0A8I6XYK0</accession>
<dbReference type="SUPFAM" id="SSF55120">
    <property type="entry name" value="Pseudouridine synthase"/>
    <property type="match status" value="1"/>
</dbReference>
<dbReference type="GO" id="GO:0009982">
    <property type="term" value="F:pseudouridine synthase activity"/>
    <property type="evidence" value="ECO:0000318"/>
    <property type="project" value="GO_Central"/>
</dbReference>
<evidence type="ECO:0000259" key="6">
    <source>
        <dbReference type="Pfam" id="PF01416"/>
    </source>
</evidence>
<dbReference type="HAMAP" id="MF_00171">
    <property type="entry name" value="TruA"/>
    <property type="match status" value="1"/>
</dbReference>
<evidence type="ECO:0000256" key="2">
    <source>
        <dbReference type="ARBA" id="ARBA00022694"/>
    </source>
</evidence>
<reference evidence="7" key="2">
    <citation type="submission" date="2020-10" db="EMBL/GenBank/DDBJ databases">
        <authorList>
            <person name="Scholz U."/>
            <person name="Mascher M."/>
            <person name="Fiebig A."/>
        </authorList>
    </citation>
    <scope>NUCLEOTIDE SEQUENCE [LARGE SCALE GENOMIC DNA]</scope>
    <source>
        <strain evidence="7">cv. Morex</strain>
    </source>
</reference>
<dbReference type="Pfam" id="PF01416">
    <property type="entry name" value="PseudoU_synth_1"/>
    <property type="match status" value="2"/>
</dbReference>